<dbReference type="PANTHER" id="PTHR21266">
    <property type="entry name" value="IRON-SULFUR DOMAIN CONTAINING PROTEIN"/>
    <property type="match status" value="1"/>
</dbReference>
<keyword evidence="1" id="KW-0560">Oxidoreductase</keyword>
<gene>
    <name evidence="3" type="ORF">GKO32_16165</name>
</gene>
<accession>A0A6N7Z363</accession>
<name>A0A6N7Z363_9PSEU</name>
<protein>
    <submittedName>
        <fullName evidence="3">Aromatic ring-hydroxylating dioxygenase subunit alpha</fullName>
    </submittedName>
</protein>
<dbReference type="EMBL" id="WMBA01000022">
    <property type="protein sequence ID" value="MTD55499.1"/>
    <property type="molecule type" value="Genomic_DNA"/>
</dbReference>
<dbReference type="RefSeq" id="WP_154757688.1">
    <property type="nucleotide sequence ID" value="NZ_WMBA01000022.1"/>
</dbReference>
<evidence type="ECO:0000256" key="1">
    <source>
        <dbReference type="ARBA" id="ARBA00023002"/>
    </source>
</evidence>
<dbReference type="GO" id="GO:0051213">
    <property type="term" value="F:dioxygenase activity"/>
    <property type="evidence" value="ECO:0007669"/>
    <property type="project" value="UniProtKB-KW"/>
</dbReference>
<dbReference type="GO" id="GO:0051537">
    <property type="term" value="F:2 iron, 2 sulfur cluster binding"/>
    <property type="evidence" value="ECO:0007669"/>
    <property type="project" value="InterPro"/>
</dbReference>
<sequence>MLIPGQERIPRKAHIQAYPVHEVDDMVWVWLGDPAKADPSRIVRYPWHGQPDEWPNRRALLRVHANSLLLVDNLMDLTHLAYLHASTVGSGNADDHVTAETELDIREDGLKFTRWMMGSTPASTYGSVSEFAGAVDRWQELDLRTPGCIVQYSGSKDAGTGAREGRREGGLEIRIIHGITPETEDSCLYFFSISTRYNPRKPDAIESLFKGVSIALDEDKEMLEGQAARLKQFGDDDHLVAITSDAARLQVKKIMERLANRGGLVAS</sequence>
<dbReference type="Proteomes" id="UP000440096">
    <property type="component" value="Unassembled WGS sequence"/>
</dbReference>
<proteinExistence type="predicted"/>
<dbReference type="PANTHER" id="PTHR21266:SF60">
    <property type="entry name" value="3-KETOSTEROID-9-ALPHA-MONOOXYGENASE, OXYGENASE COMPONENT"/>
    <property type="match status" value="1"/>
</dbReference>
<reference evidence="3 4" key="1">
    <citation type="submission" date="2019-11" db="EMBL/GenBank/DDBJ databases">
        <title>Draft genome of Amycolatopsis RM579.</title>
        <authorList>
            <person name="Duangmal K."/>
            <person name="Mingma R."/>
        </authorList>
    </citation>
    <scope>NUCLEOTIDE SEQUENCE [LARGE SCALE GENOMIC DNA]</scope>
    <source>
        <strain evidence="3 4">RM579</strain>
    </source>
</reference>
<evidence type="ECO:0000313" key="3">
    <source>
        <dbReference type="EMBL" id="MTD55499.1"/>
    </source>
</evidence>
<feature type="domain" description="Vanillate O-demethylase oxygenase-like C-terminal catalytic" evidence="2">
    <location>
        <begin position="63"/>
        <end position="260"/>
    </location>
</feature>
<dbReference type="InterPro" id="IPR036922">
    <property type="entry name" value="Rieske_2Fe-2S_sf"/>
</dbReference>
<dbReference type="CDD" id="cd08878">
    <property type="entry name" value="RHO_alpha_C_DMO-like"/>
    <property type="match status" value="1"/>
</dbReference>
<keyword evidence="3" id="KW-0223">Dioxygenase</keyword>
<dbReference type="InterPro" id="IPR050584">
    <property type="entry name" value="Cholesterol_7-desaturase"/>
</dbReference>
<dbReference type="InterPro" id="IPR044043">
    <property type="entry name" value="VanA_C_cat"/>
</dbReference>
<dbReference type="SUPFAM" id="SSF55961">
    <property type="entry name" value="Bet v1-like"/>
    <property type="match status" value="1"/>
</dbReference>
<dbReference type="OrthoDB" id="5243643at2"/>
<evidence type="ECO:0000259" key="2">
    <source>
        <dbReference type="Pfam" id="PF19112"/>
    </source>
</evidence>
<dbReference type="Gene3D" id="2.102.10.10">
    <property type="entry name" value="Rieske [2Fe-2S] iron-sulphur domain"/>
    <property type="match status" value="1"/>
</dbReference>
<dbReference type="AlphaFoldDB" id="A0A6N7Z363"/>
<dbReference type="Gene3D" id="3.90.380.10">
    <property type="entry name" value="Naphthalene 1,2-dioxygenase Alpha Subunit, Chain A, domain 1"/>
    <property type="match status" value="1"/>
</dbReference>
<keyword evidence="4" id="KW-1185">Reference proteome</keyword>
<dbReference type="Pfam" id="PF19112">
    <property type="entry name" value="VanA_C"/>
    <property type="match status" value="1"/>
</dbReference>
<comment type="caution">
    <text evidence="3">The sequence shown here is derived from an EMBL/GenBank/DDBJ whole genome shotgun (WGS) entry which is preliminary data.</text>
</comment>
<evidence type="ECO:0000313" key="4">
    <source>
        <dbReference type="Proteomes" id="UP000440096"/>
    </source>
</evidence>
<organism evidence="3 4">
    <name type="scientific">Amycolatopsis pithecellobii</name>
    <dbReference type="NCBI Taxonomy" id="664692"/>
    <lineage>
        <taxon>Bacteria</taxon>
        <taxon>Bacillati</taxon>
        <taxon>Actinomycetota</taxon>
        <taxon>Actinomycetes</taxon>
        <taxon>Pseudonocardiales</taxon>
        <taxon>Pseudonocardiaceae</taxon>
        <taxon>Amycolatopsis</taxon>
    </lineage>
</organism>